<name>A0A511W122_9BACI</name>
<keyword evidence="1" id="KW-0175">Coiled coil</keyword>
<evidence type="ECO:0000313" key="2">
    <source>
        <dbReference type="EMBL" id="GEN44785.1"/>
    </source>
</evidence>
<feature type="coiled-coil region" evidence="1">
    <location>
        <begin position="70"/>
        <end position="113"/>
    </location>
</feature>
<dbReference type="RefSeq" id="WP_146814181.1">
    <property type="nucleotide sequence ID" value="NZ_BJYA01000002.1"/>
</dbReference>
<organism evidence="2 3">
    <name type="scientific">Alkalibacillus haloalkaliphilus</name>
    <dbReference type="NCBI Taxonomy" id="94136"/>
    <lineage>
        <taxon>Bacteria</taxon>
        <taxon>Bacillati</taxon>
        <taxon>Bacillota</taxon>
        <taxon>Bacilli</taxon>
        <taxon>Bacillales</taxon>
        <taxon>Bacillaceae</taxon>
        <taxon>Alkalibacillus</taxon>
    </lineage>
</organism>
<dbReference type="AlphaFoldDB" id="A0A511W122"/>
<protein>
    <submittedName>
        <fullName evidence="2">Regulatory protein YlbF</fullName>
    </submittedName>
</protein>
<dbReference type="OrthoDB" id="2157513at2"/>
<dbReference type="InterPro" id="IPR052767">
    <property type="entry name" value="Bact_com_dev_regulator"/>
</dbReference>
<dbReference type="Gene3D" id="1.20.1500.10">
    <property type="entry name" value="YheA/YmcA-like"/>
    <property type="match status" value="1"/>
</dbReference>
<comment type="caution">
    <text evidence="2">The sequence shown here is derived from an EMBL/GenBank/DDBJ whole genome shotgun (WGS) entry which is preliminary data.</text>
</comment>
<gene>
    <name evidence="2" type="primary">ylbF</name>
    <name evidence="2" type="ORF">AHA02nite_05610</name>
</gene>
<dbReference type="EMBL" id="BJYA01000002">
    <property type="protein sequence ID" value="GEN44785.1"/>
    <property type="molecule type" value="Genomic_DNA"/>
</dbReference>
<reference evidence="2 3" key="1">
    <citation type="submission" date="2019-07" db="EMBL/GenBank/DDBJ databases">
        <title>Whole genome shotgun sequence of Alkalibacillus haloalkaliphilus NBRC 103110.</title>
        <authorList>
            <person name="Hosoyama A."/>
            <person name="Uohara A."/>
            <person name="Ohji S."/>
            <person name="Ichikawa N."/>
        </authorList>
    </citation>
    <scope>NUCLEOTIDE SEQUENCE [LARGE SCALE GENOMIC DNA]</scope>
    <source>
        <strain evidence="2 3">NBRC 103110</strain>
    </source>
</reference>
<dbReference type="SUPFAM" id="SSF158622">
    <property type="entry name" value="YheA/YmcA-like"/>
    <property type="match status" value="1"/>
</dbReference>
<dbReference type="InterPro" id="IPR010368">
    <property type="entry name" value="Com_YlbF"/>
</dbReference>
<dbReference type="Proteomes" id="UP000321440">
    <property type="component" value="Unassembled WGS sequence"/>
</dbReference>
<accession>A0A511W122</accession>
<evidence type="ECO:0000256" key="1">
    <source>
        <dbReference type="SAM" id="Coils"/>
    </source>
</evidence>
<sequence>MLANTEVLEVLEQAEKLGKMIKESEDYEIYTNHKDQLYNDPEANRLMTDFQQMKADYEDVQRFGRYHPDYSKIMKEIRQLKRELDMHETVASYKQTETQLQMLLDEVSEIVAKSISPNIKAPKDGVALKDTGDGCGCGSGGQCGCQAS</sequence>
<dbReference type="Pfam" id="PF06133">
    <property type="entry name" value="Com_YlbF"/>
    <property type="match status" value="1"/>
</dbReference>
<evidence type="ECO:0000313" key="3">
    <source>
        <dbReference type="Proteomes" id="UP000321440"/>
    </source>
</evidence>
<keyword evidence="3" id="KW-1185">Reference proteome</keyword>
<dbReference type="PANTHER" id="PTHR38448">
    <property type="entry name" value="REGULATORY PROTEIN YLBF-RELATED"/>
    <property type="match status" value="1"/>
</dbReference>
<proteinExistence type="predicted"/>
<dbReference type="PANTHER" id="PTHR38448:SF2">
    <property type="entry name" value="REGULATORY PROTEIN YLBF"/>
    <property type="match status" value="1"/>
</dbReference>
<dbReference type="InterPro" id="IPR023378">
    <property type="entry name" value="YheA/YmcA-like_dom_sf"/>
</dbReference>